<dbReference type="RefSeq" id="WP_064318970.1">
    <property type="nucleotide sequence ID" value="NZ_JACI01000002.1"/>
</dbReference>
<dbReference type="HAMAP" id="MF_00789">
    <property type="entry name" value="UPF0319"/>
    <property type="match status" value="1"/>
</dbReference>
<feature type="signal peptide" evidence="3">
    <location>
        <begin position="1"/>
        <end position="22"/>
    </location>
</feature>
<proteinExistence type="inferred from homology"/>
<evidence type="ECO:0000313" key="5">
    <source>
        <dbReference type="Proteomes" id="UP000078358"/>
    </source>
</evidence>
<accession>A0A179CXS5</accession>
<dbReference type="AlphaFoldDB" id="A0A179CXS5"/>
<dbReference type="PATRIC" id="fig|1261658.3.peg.2070"/>
<feature type="chain" id="PRO_5009002264" description="UPF0319 protein F480_10340" evidence="3">
    <location>
        <begin position="23"/>
        <end position="213"/>
    </location>
</feature>
<dbReference type="Proteomes" id="UP000078358">
    <property type="component" value="Unassembled WGS sequence"/>
</dbReference>
<sequence length="213" mass="22888" precursor="true">MKLGRIAIAIAALSASTLGLTATLTSSSNISFLAFDGQKVKKNTPSLQVNENQTHQAVVEVTSIYSSGSDESFYESSPIIVTFKGSNENIVIAAPNLTTKNDVAKFQQSPELKVSTASGKQIESQQDILKGEGFMPNANIVDNIAAYNAAENKAAVKGLAATAMPIAIASNGKVTKGKVMVQGENIAEQQLQYWFQQADKETQKRFLDWAKKQ</sequence>
<dbReference type="NCBIfam" id="NF002516">
    <property type="entry name" value="PRK01904.1"/>
    <property type="match status" value="1"/>
</dbReference>
<dbReference type="InterPro" id="IPR018635">
    <property type="entry name" value="UPF0319"/>
</dbReference>
<evidence type="ECO:0000256" key="1">
    <source>
        <dbReference type="ARBA" id="ARBA00008490"/>
    </source>
</evidence>
<dbReference type="EMBL" id="JACI01000002">
    <property type="protein sequence ID" value="OAQ14713.1"/>
    <property type="molecule type" value="Genomic_DNA"/>
</dbReference>
<comment type="caution">
    <text evidence="4">The sequence shown here is derived from an EMBL/GenBank/DDBJ whole genome shotgun (WGS) entry which is preliminary data.</text>
</comment>
<dbReference type="PANTHER" id="PTHR38108">
    <property type="entry name" value="UPF0319 PROTEIN YCCT"/>
    <property type="match status" value="1"/>
</dbReference>
<organism evidence="4 5">
    <name type="scientific">Bibersteinia trehalosi Y31</name>
    <dbReference type="NCBI Taxonomy" id="1261658"/>
    <lineage>
        <taxon>Bacteria</taxon>
        <taxon>Pseudomonadati</taxon>
        <taxon>Pseudomonadota</taxon>
        <taxon>Gammaproteobacteria</taxon>
        <taxon>Pasteurellales</taxon>
        <taxon>Pasteurellaceae</taxon>
        <taxon>Bibersteinia</taxon>
    </lineage>
</organism>
<evidence type="ECO:0000313" key="4">
    <source>
        <dbReference type="EMBL" id="OAQ14713.1"/>
    </source>
</evidence>
<dbReference type="Pfam" id="PF09829">
    <property type="entry name" value="DUF2057"/>
    <property type="match status" value="1"/>
</dbReference>
<reference evidence="4 5" key="1">
    <citation type="submission" date="2014-01" db="EMBL/GenBank/DDBJ databases">
        <authorList>
            <person name="Zuccon D."/>
        </authorList>
    </citation>
    <scope>NUCLEOTIDE SEQUENCE [LARGE SCALE GENOMIC DNA]</scope>
    <source>
        <strain evidence="4 5">Y31</strain>
    </source>
</reference>
<dbReference type="PANTHER" id="PTHR38108:SF1">
    <property type="entry name" value="UPF0319 PROTEIN YCCT"/>
    <property type="match status" value="1"/>
</dbReference>
<evidence type="ECO:0000256" key="3">
    <source>
        <dbReference type="HAMAP-Rule" id="MF_00789"/>
    </source>
</evidence>
<protein>
    <recommendedName>
        <fullName evidence="3">UPF0319 protein F480_10340</fullName>
    </recommendedName>
</protein>
<name>A0A179CXS5_BIBTR</name>
<evidence type="ECO:0000256" key="2">
    <source>
        <dbReference type="ARBA" id="ARBA00022729"/>
    </source>
</evidence>
<comment type="similarity">
    <text evidence="1 3">Belongs to the UPF0319 family.</text>
</comment>
<gene>
    <name evidence="4" type="ORF">F480_10340</name>
</gene>
<keyword evidence="2 3" id="KW-0732">Signal</keyword>